<reference evidence="7 8" key="1">
    <citation type="submission" date="2020-08" db="EMBL/GenBank/DDBJ databases">
        <title>Aphidius gifuensis genome sequencing and assembly.</title>
        <authorList>
            <person name="Du Z."/>
        </authorList>
    </citation>
    <scope>NUCLEOTIDE SEQUENCE [LARGE SCALE GENOMIC DNA]</scope>
    <source>
        <strain evidence="7">YNYX2018</strain>
        <tissue evidence="7">Adults</tissue>
    </source>
</reference>
<evidence type="ECO:0000256" key="3">
    <source>
        <dbReference type="ARBA" id="ARBA00004603"/>
    </source>
</evidence>
<evidence type="ECO:0000256" key="1">
    <source>
        <dbReference type="ARBA" id="ARBA00004412"/>
    </source>
</evidence>
<dbReference type="PANTHER" id="PTHR13364">
    <property type="entry name" value="DEFECTIVE SPERMATOGENESIS PROTEIN 39"/>
    <property type="match status" value="1"/>
</dbReference>
<name>A0A834XX09_APHGI</name>
<comment type="caution">
    <text evidence="7">The sequence shown here is derived from an EMBL/GenBank/DDBJ whole genome shotgun (WGS) entry which is preliminary data.</text>
</comment>
<feature type="transmembrane region" description="Helical" evidence="6">
    <location>
        <begin position="351"/>
        <end position="373"/>
    </location>
</feature>
<keyword evidence="6" id="KW-1133">Transmembrane helix</keyword>
<accession>A0A834XX09</accession>
<dbReference type="OrthoDB" id="9977282at2759"/>
<evidence type="ECO:0000256" key="2">
    <source>
        <dbReference type="ARBA" id="ARBA00004541"/>
    </source>
</evidence>
<keyword evidence="8" id="KW-1185">Reference proteome</keyword>
<dbReference type="GO" id="GO:0005769">
    <property type="term" value="C:early endosome"/>
    <property type="evidence" value="ECO:0007669"/>
    <property type="project" value="UniProtKB-SubCell"/>
</dbReference>
<evidence type="ECO:0000256" key="4">
    <source>
        <dbReference type="ARBA" id="ARBA00022753"/>
    </source>
</evidence>
<dbReference type="GO" id="GO:0006886">
    <property type="term" value="P:intracellular protein transport"/>
    <property type="evidence" value="ECO:0007669"/>
    <property type="project" value="TreeGrafter"/>
</dbReference>
<dbReference type="InterPro" id="IPR040057">
    <property type="entry name" value="Spe-39"/>
</dbReference>
<evidence type="ECO:0000313" key="8">
    <source>
        <dbReference type="Proteomes" id="UP000639338"/>
    </source>
</evidence>
<dbReference type="GO" id="GO:0005770">
    <property type="term" value="C:late endosome"/>
    <property type="evidence" value="ECO:0007669"/>
    <property type="project" value="UniProtKB-SubCell"/>
</dbReference>
<protein>
    <submittedName>
        <fullName evidence="7">Uncharacterized protein</fullName>
    </submittedName>
</protein>
<dbReference type="AlphaFoldDB" id="A0A834XX09"/>
<keyword evidence="6" id="KW-0812">Transmembrane</keyword>
<dbReference type="Proteomes" id="UP000639338">
    <property type="component" value="Unassembled WGS sequence"/>
</dbReference>
<comment type="subcellular location">
    <subcellularLocation>
        <location evidence="2">Cytoplasmic vesicle</location>
    </subcellularLocation>
    <subcellularLocation>
        <location evidence="1">Early endosome</location>
    </subcellularLocation>
    <subcellularLocation>
        <location evidence="3">Late endosome</location>
    </subcellularLocation>
</comment>
<organism evidence="7 8">
    <name type="scientific">Aphidius gifuensis</name>
    <name type="common">Parasitoid wasp</name>
    <dbReference type="NCBI Taxonomy" id="684658"/>
    <lineage>
        <taxon>Eukaryota</taxon>
        <taxon>Metazoa</taxon>
        <taxon>Ecdysozoa</taxon>
        <taxon>Arthropoda</taxon>
        <taxon>Hexapoda</taxon>
        <taxon>Insecta</taxon>
        <taxon>Pterygota</taxon>
        <taxon>Neoptera</taxon>
        <taxon>Endopterygota</taxon>
        <taxon>Hymenoptera</taxon>
        <taxon>Apocrita</taxon>
        <taxon>Ichneumonoidea</taxon>
        <taxon>Braconidae</taxon>
        <taxon>Aphidiinae</taxon>
        <taxon>Aphidius</taxon>
    </lineage>
</organism>
<keyword evidence="6" id="KW-0472">Membrane</keyword>
<evidence type="ECO:0000256" key="6">
    <source>
        <dbReference type="SAM" id="Phobius"/>
    </source>
</evidence>
<dbReference type="PANTHER" id="PTHR13364:SF6">
    <property type="entry name" value="SPERMATOGENESIS-DEFECTIVE PROTEIN 39 HOMOLOG"/>
    <property type="match status" value="1"/>
</dbReference>
<dbReference type="GO" id="GO:0007034">
    <property type="term" value="P:vacuolar transport"/>
    <property type="evidence" value="ECO:0007669"/>
    <property type="project" value="TreeGrafter"/>
</dbReference>
<sequence>MSKNDIQKDDEDYWNSSEKHAFSFDQNNEVENVFGISKSGTAQLRAGISNIEVSNTYFKHDTGSLNVKPLLSIINEPTLIAILNADKIYLSDEKPTTDPVITLRRILLGQPFTLEYYKSLGNKTALLDAAIASALVQRLLMDKPGAIDVYTHYLATRLLTNDITDLLTMQGRSLDAAMTNFNIIVKNTKDEVRLLQKLSKCFKTQFMNLQNCRETQFVHNYIKLLEWKTAYDSSVLDCLRYSCKEHWSSSDDSIVSPFYLLHQHEITPRQYQKIALQSRISAQAWGDIDILLLSKGWLGSQKLQTNLPIEDVLKILHNGQAPSAVLDKFLKYVDNTDRRLQLARALSCSKVIIEVTSCLINSFYVAYYLIYVLKILASQGDRASLLEYKDTLVPNSESYFLAEKTLSSSTIRWKS</sequence>
<keyword evidence="4" id="KW-0967">Endosome</keyword>
<evidence type="ECO:0000313" key="7">
    <source>
        <dbReference type="EMBL" id="KAF7993157.1"/>
    </source>
</evidence>
<evidence type="ECO:0000256" key="5">
    <source>
        <dbReference type="ARBA" id="ARBA00023329"/>
    </source>
</evidence>
<keyword evidence="5" id="KW-0968">Cytoplasmic vesicle</keyword>
<dbReference type="EMBL" id="JACMRX010000003">
    <property type="protein sequence ID" value="KAF7993157.1"/>
    <property type="molecule type" value="Genomic_DNA"/>
</dbReference>
<proteinExistence type="predicted"/>
<gene>
    <name evidence="7" type="ORF">HCN44_005938</name>
</gene>